<evidence type="ECO:0000256" key="2">
    <source>
        <dbReference type="ARBA" id="ARBA00010113"/>
    </source>
</evidence>
<accession>A0ABR2GDS0</accession>
<gene>
    <name evidence="14" type="ORF">V6N12_050917</name>
</gene>
<dbReference type="EC" id="2.7.7.79" evidence="3"/>
<keyword evidence="9" id="KW-0460">Magnesium</keyword>
<evidence type="ECO:0000256" key="7">
    <source>
        <dbReference type="ARBA" id="ARBA00022723"/>
    </source>
</evidence>
<sequence>MFWVAIFKSPVSGPCTVPDLVPDVCRFSQVHEFEKPNDERALNLMNQCAMAVLEEYPDIVFFYGYNDEYSFVLKKTSKFYQRRSSKISSVIELRYPPLFLSRIVCCASLEVLQAYLALRQRDCHVQNQYNTCLWGACEKRMLEHKTEMNFSINSLTEVEDLVKYNENGTLVKRLWRKASTFRTENIAGRRFWNAHAGLVKELGNFSEDCFKINPDYIRSFVFESKLMPSTWIVIRIDGCHFHRFSDVHEFNKPNDKQALDLMNLCAVAVLEEFQDIVFSYGVSDEYSFVLKEDSQLYQRQASKIVSAIVSFFSLVNIIWRHINNQYNTCFWSLVKSGKSKSEAQNHLKGTQALEKNELLLKEFGIDYNMLPQMFCHGSSIFCVKTENTSLPENDASSIVKTETKIIIEYSFSLAFSHRRSHLTSQFICGNLTSHQPLFPLLSHVSLPNRTSLNVDSRRRVIVVPIQLDAVDLILAKVLGLRRLVPCQKRFAWSYCLVSKFFKEEIEIFSFISQGLHSENRSWKRDQKNNEEEDSSIPASREPAEPNKTKFESKADEESTVELSRKNKVDAGEKEEPKEDTTSTCEELAVAKSNLNVENGSASNIVEDVVGLHEKEVILENDTLGTSRIVTSKGKQLDGTITDDTLTEDNHLDGTIMDGIVIQV</sequence>
<evidence type="ECO:0000256" key="4">
    <source>
        <dbReference type="ARBA" id="ARBA00022679"/>
    </source>
</evidence>
<feature type="domain" description="tRNAHis guanylyltransferase catalytic" evidence="12">
    <location>
        <begin position="215"/>
        <end position="315"/>
    </location>
</feature>
<dbReference type="PANTHER" id="PTHR12729">
    <property type="entry name" value="TRNA(HIS) GUANYLYLTRANSFERASE-RELATED"/>
    <property type="match status" value="1"/>
</dbReference>
<dbReference type="PANTHER" id="PTHR12729:SF6">
    <property type="entry name" value="TRNA(HIS) GUANYLYLTRANSFERASE-RELATED"/>
    <property type="match status" value="1"/>
</dbReference>
<feature type="domain" description="Thg1 C-terminal" evidence="13">
    <location>
        <begin position="111"/>
        <end position="145"/>
    </location>
</feature>
<evidence type="ECO:0000256" key="5">
    <source>
        <dbReference type="ARBA" id="ARBA00022694"/>
    </source>
</evidence>
<keyword evidence="4" id="KW-0808">Transferase</keyword>
<evidence type="ECO:0000256" key="1">
    <source>
        <dbReference type="ARBA" id="ARBA00001946"/>
    </source>
</evidence>
<comment type="caution">
    <text evidence="14">The sequence shown here is derived from an EMBL/GenBank/DDBJ whole genome shotgun (WGS) entry which is preliminary data.</text>
</comment>
<comment type="similarity">
    <text evidence="2">Belongs to the tRNA(His) guanylyltransferase family.</text>
</comment>
<comment type="cofactor">
    <cofactor evidence="1">
        <name>Mg(2+)</name>
        <dbReference type="ChEBI" id="CHEBI:18420"/>
    </cofactor>
</comment>
<evidence type="ECO:0000259" key="13">
    <source>
        <dbReference type="Pfam" id="PF14413"/>
    </source>
</evidence>
<keyword evidence="7" id="KW-0479">Metal-binding</keyword>
<name>A0ABR2GDS0_9ROSI</name>
<keyword evidence="6" id="KW-0548">Nucleotidyltransferase</keyword>
<evidence type="ECO:0000313" key="15">
    <source>
        <dbReference type="Proteomes" id="UP001472677"/>
    </source>
</evidence>
<evidence type="ECO:0000256" key="8">
    <source>
        <dbReference type="ARBA" id="ARBA00022741"/>
    </source>
</evidence>
<evidence type="ECO:0000256" key="10">
    <source>
        <dbReference type="ARBA" id="ARBA00023134"/>
    </source>
</evidence>
<feature type="compositionally biased region" description="Basic and acidic residues" evidence="11">
    <location>
        <begin position="541"/>
        <end position="580"/>
    </location>
</feature>
<feature type="domain" description="Thg1 C-terminal" evidence="13">
    <location>
        <begin position="321"/>
        <end position="397"/>
    </location>
</feature>
<evidence type="ECO:0000256" key="6">
    <source>
        <dbReference type="ARBA" id="ARBA00022695"/>
    </source>
</evidence>
<evidence type="ECO:0000313" key="14">
    <source>
        <dbReference type="EMBL" id="KAK8601073.1"/>
    </source>
</evidence>
<evidence type="ECO:0000259" key="12">
    <source>
        <dbReference type="Pfam" id="PF04446"/>
    </source>
</evidence>
<keyword evidence="10" id="KW-0342">GTP-binding</keyword>
<dbReference type="EMBL" id="JBBPBM010000001">
    <property type="protein sequence ID" value="KAK8601073.1"/>
    <property type="molecule type" value="Genomic_DNA"/>
</dbReference>
<dbReference type="InterPro" id="IPR024956">
    <property type="entry name" value="tRNAHis_GuaTrfase_cat"/>
</dbReference>
<keyword evidence="15" id="KW-1185">Reference proteome</keyword>
<proteinExistence type="inferred from homology"/>
<dbReference type="Gene3D" id="3.30.70.3000">
    <property type="match status" value="4"/>
</dbReference>
<feature type="domain" description="tRNAHis guanylyltransferase catalytic" evidence="12">
    <location>
        <begin position="26"/>
        <end position="91"/>
    </location>
</feature>
<dbReference type="InterPro" id="IPR025845">
    <property type="entry name" value="Thg1_C_dom"/>
</dbReference>
<evidence type="ECO:0000256" key="3">
    <source>
        <dbReference type="ARBA" id="ARBA00012511"/>
    </source>
</evidence>
<evidence type="ECO:0000256" key="11">
    <source>
        <dbReference type="SAM" id="MobiDB-lite"/>
    </source>
</evidence>
<reference evidence="14 15" key="1">
    <citation type="journal article" date="2024" name="G3 (Bethesda)">
        <title>Genome assembly of Hibiscus sabdariffa L. provides insights into metabolisms of medicinal natural products.</title>
        <authorList>
            <person name="Kim T."/>
        </authorList>
    </citation>
    <scope>NUCLEOTIDE SEQUENCE [LARGE SCALE GENOMIC DNA]</scope>
    <source>
        <strain evidence="14">TK-2024</strain>
        <tissue evidence="14">Old leaves</tissue>
    </source>
</reference>
<dbReference type="Pfam" id="PF14413">
    <property type="entry name" value="Thg1C"/>
    <property type="match status" value="2"/>
</dbReference>
<dbReference type="InterPro" id="IPR038469">
    <property type="entry name" value="tRNAHis_GuaTrfase_Thg1_sf"/>
</dbReference>
<keyword evidence="8" id="KW-0547">Nucleotide-binding</keyword>
<organism evidence="14 15">
    <name type="scientific">Hibiscus sabdariffa</name>
    <name type="common">roselle</name>
    <dbReference type="NCBI Taxonomy" id="183260"/>
    <lineage>
        <taxon>Eukaryota</taxon>
        <taxon>Viridiplantae</taxon>
        <taxon>Streptophyta</taxon>
        <taxon>Embryophyta</taxon>
        <taxon>Tracheophyta</taxon>
        <taxon>Spermatophyta</taxon>
        <taxon>Magnoliopsida</taxon>
        <taxon>eudicotyledons</taxon>
        <taxon>Gunneridae</taxon>
        <taxon>Pentapetalae</taxon>
        <taxon>rosids</taxon>
        <taxon>malvids</taxon>
        <taxon>Malvales</taxon>
        <taxon>Malvaceae</taxon>
        <taxon>Malvoideae</taxon>
        <taxon>Hibiscus</taxon>
    </lineage>
</organism>
<keyword evidence="5" id="KW-0819">tRNA processing</keyword>
<dbReference type="InterPro" id="IPR007537">
    <property type="entry name" value="tRNAHis_GuaTrfase_Thg1"/>
</dbReference>
<feature type="compositionally biased region" description="Basic and acidic residues" evidence="11">
    <location>
        <begin position="520"/>
        <end position="529"/>
    </location>
</feature>
<dbReference type="Pfam" id="PF04446">
    <property type="entry name" value="Thg1"/>
    <property type="match status" value="2"/>
</dbReference>
<protein>
    <recommendedName>
        <fullName evidence="3">tRNA(His) guanylyltransferase</fullName>
        <ecNumber evidence="3">2.7.7.79</ecNumber>
    </recommendedName>
</protein>
<dbReference type="Proteomes" id="UP001472677">
    <property type="component" value="Unassembled WGS sequence"/>
</dbReference>
<feature type="region of interest" description="Disordered" evidence="11">
    <location>
        <begin position="520"/>
        <end position="583"/>
    </location>
</feature>
<evidence type="ECO:0000256" key="9">
    <source>
        <dbReference type="ARBA" id="ARBA00022842"/>
    </source>
</evidence>